<dbReference type="InterPro" id="IPR026055">
    <property type="entry name" value="FAR"/>
</dbReference>
<evidence type="ECO:0000313" key="3">
    <source>
        <dbReference type="EMBL" id="RST77167.1"/>
    </source>
</evidence>
<feature type="domain" description="Thioester reductase (TE)" evidence="2">
    <location>
        <begin position="8"/>
        <end position="238"/>
    </location>
</feature>
<evidence type="ECO:0000313" key="4">
    <source>
        <dbReference type="Proteomes" id="UP000287156"/>
    </source>
</evidence>
<dbReference type="CDD" id="cd05263">
    <property type="entry name" value="MupV_like_SDR_e"/>
    <property type="match status" value="1"/>
</dbReference>
<name>A0A429Y6T3_9BACI</name>
<sequence>MSKTYFFTGYPGFIASTLIKHMLENGYHAKQIYLLVQQQFLEKAKLELEKLKEELHIEGNLFTLVTGDITKSNLDIDTPLQEVTHVFHLAAVYDLAVPEKIAQTVNVEGTRNMNDWVQTLPKLERYVYFSTAYVAGKREGRILEAELEMNQNFKNHYEHTKYEAEVLVKKLLDQGLPVTIIRPGIVVGDSITGKTTKFDGPYFMLIFFDRLKFFPFIPYLGKGQATGNFVPIDYILKATVYLAHADQGARKTYHLTDPNPYRVKDVYRTLMEELLGRKPLGTIPLSVARWFLSIRAFRKWTRVEKEALDYFSCMAEYDSTQAQEDLKGSGITCPDFKVVITPMVQFYKQHKNDSSKHIKIR</sequence>
<dbReference type="SUPFAM" id="SSF51735">
    <property type="entry name" value="NAD(P)-binding Rossmann-fold domains"/>
    <property type="match status" value="1"/>
</dbReference>
<dbReference type="Pfam" id="PF07993">
    <property type="entry name" value="NAD_binding_4"/>
    <property type="match status" value="1"/>
</dbReference>
<evidence type="ECO:0000259" key="2">
    <source>
        <dbReference type="Pfam" id="PF07993"/>
    </source>
</evidence>
<accession>A0A429Y6T3</accession>
<dbReference type="AlphaFoldDB" id="A0A429Y6T3"/>
<dbReference type="EMBL" id="QYTV02000001">
    <property type="protein sequence ID" value="RST77167.1"/>
    <property type="molecule type" value="Genomic_DNA"/>
</dbReference>
<comment type="caution">
    <text evidence="3">The sequence shown here is derived from an EMBL/GenBank/DDBJ whole genome shotgun (WGS) entry which is preliminary data.</text>
</comment>
<organism evidence="3 4">
    <name type="scientific">Siminovitchia acidinfaciens</name>
    <dbReference type="NCBI Taxonomy" id="2321395"/>
    <lineage>
        <taxon>Bacteria</taxon>
        <taxon>Bacillati</taxon>
        <taxon>Bacillota</taxon>
        <taxon>Bacilli</taxon>
        <taxon>Bacillales</taxon>
        <taxon>Bacillaceae</taxon>
        <taxon>Siminovitchia</taxon>
    </lineage>
</organism>
<dbReference type="InterPro" id="IPR013120">
    <property type="entry name" value="FAR_NAD-bd"/>
</dbReference>
<protein>
    <submittedName>
        <fullName evidence="3">NAD-dependent epimerase/dehydratase family protein</fullName>
    </submittedName>
</protein>
<gene>
    <name evidence="3" type="ORF">D4T97_001325</name>
</gene>
<proteinExistence type="predicted"/>
<dbReference type="InterPro" id="IPR036291">
    <property type="entry name" value="NAD(P)-bd_dom_sf"/>
</dbReference>
<dbReference type="OrthoDB" id="9807212at2"/>
<dbReference type="GO" id="GO:0080019">
    <property type="term" value="F:alcohol-forming very long-chain fatty acyl-CoA reductase activity"/>
    <property type="evidence" value="ECO:0007669"/>
    <property type="project" value="InterPro"/>
</dbReference>
<dbReference type="Proteomes" id="UP000287156">
    <property type="component" value="Unassembled WGS sequence"/>
</dbReference>
<reference evidence="3" key="1">
    <citation type="submission" date="2018-12" db="EMBL/GenBank/DDBJ databases">
        <authorList>
            <person name="Sun L."/>
            <person name="Chen Z."/>
        </authorList>
    </citation>
    <scope>NUCLEOTIDE SEQUENCE [LARGE SCALE GENOMIC DNA]</scope>
    <source>
        <strain evidence="3">3-2-2</strain>
    </source>
</reference>
<feature type="coiled-coil region" evidence="1">
    <location>
        <begin position="34"/>
        <end position="61"/>
    </location>
</feature>
<dbReference type="GO" id="GO:0035336">
    <property type="term" value="P:long-chain fatty-acyl-CoA metabolic process"/>
    <property type="evidence" value="ECO:0007669"/>
    <property type="project" value="TreeGrafter"/>
</dbReference>
<dbReference type="Gene3D" id="3.40.50.720">
    <property type="entry name" value="NAD(P)-binding Rossmann-like Domain"/>
    <property type="match status" value="1"/>
</dbReference>
<evidence type="ECO:0000256" key="1">
    <source>
        <dbReference type="SAM" id="Coils"/>
    </source>
</evidence>
<dbReference type="RefSeq" id="WP_126046904.1">
    <property type="nucleotide sequence ID" value="NZ_QYTV02000001.1"/>
</dbReference>
<keyword evidence="4" id="KW-1185">Reference proteome</keyword>
<dbReference type="PANTHER" id="PTHR11011">
    <property type="entry name" value="MALE STERILITY PROTEIN 2-RELATED"/>
    <property type="match status" value="1"/>
</dbReference>
<keyword evidence="1" id="KW-0175">Coiled coil</keyword>
<dbReference type="PANTHER" id="PTHR11011:SF45">
    <property type="entry name" value="FATTY ACYL-COA REDUCTASE CG8306-RELATED"/>
    <property type="match status" value="1"/>
</dbReference>